<evidence type="ECO:0000313" key="2">
    <source>
        <dbReference type="EMBL" id="BBM38740.1"/>
    </source>
</evidence>
<proteinExistence type="predicted"/>
<dbReference type="EMBL" id="AP019823">
    <property type="protein sequence ID" value="BBM38740.1"/>
    <property type="molecule type" value="Genomic_DNA"/>
</dbReference>
<evidence type="ECO:0000313" key="3">
    <source>
        <dbReference type="Proteomes" id="UP000321892"/>
    </source>
</evidence>
<sequence>MKKIILIAVTIISAVSFAKLSEEKQAILDKYRKQAESDQFSPKKIKVKPEDISANKFQILPDVQAGKVTTSATANSLTRQQIVEKYRREARLQEDREKEEQARKAANKPEFVYWGNENPEKFIKTDLGSVESVKLYLHYNPHRKAQLNQRYIKIVGQE</sequence>
<accession>A0A510JHG9</accession>
<feature type="chain" id="PRO_5022037250" evidence="1">
    <location>
        <begin position="19"/>
        <end position="158"/>
    </location>
</feature>
<feature type="signal peptide" evidence="1">
    <location>
        <begin position="1"/>
        <end position="18"/>
    </location>
</feature>
<keyword evidence="3" id="KW-1185">Reference proteome</keyword>
<keyword evidence="1" id="KW-0732">Signal</keyword>
<name>A0A510JHG9_9FUSO</name>
<dbReference type="AlphaFoldDB" id="A0A510JHG9"/>
<reference evidence="2 3" key="1">
    <citation type="submission" date="2019-07" db="EMBL/GenBank/DDBJ databases">
        <title>Complete Genome Sequence of Leptotrichia hofstadii Strain JCM16775.</title>
        <authorList>
            <person name="Watanabe S."/>
            <person name="Cui L."/>
        </authorList>
    </citation>
    <scope>NUCLEOTIDE SEQUENCE [LARGE SCALE GENOMIC DNA]</scope>
    <source>
        <strain evidence="2 3">JCM16775</strain>
    </source>
</reference>
<protein>
    <submittedName>
        <fullName evidence="2">Uncharacterized protein</fullName>
    </submittedName>
</protein>
<gene>
    <name evidence="2" type="ORF">JCM16775_1449</name>
</gene>
<dbReference type="KEGG" id="lhf:JCM16775_1449"/>
<dbReference type="RefSeq" id="WP_026746185.1">
    <property type="nucleotide sequence ID" value="NZ_AP019823.1"/>
</dbReference>
<dbReference type="Proteomes" id="UP000321892">
    <property type="component" value="Chromosome"/>
</dbReference>
<organism evidence="2 3">
    <name type="scientific">Leptotrichia hofstadii</name>
    <dbReference type="NCBI Taxonomy" id="157688"/>
    <lineage>
        <taxon>Bacteria</taxon>
        <taxon>Fusobacteriati</taxon>
        <taxon>Fusobacteriota</taxon>
        <taxon>Fusobacteriia</taxon>
        <taxon>Fusobacteriales</taxon>
        <taxon>Leptotrichiaceae</taxon>
        <taxon>Leptotrichia</taxon>
    </lineage>
</organism>
<evidence type="ECO:0000256" key="1">
    <source>
        <dbReference type="SAM" id="SignalP"/>
    </source>
</evidence>